<protein>
    <recommendedName>
        <fullName evidence="5">Abortive infection protein-like C-terminal domain-containing protein</fullName>
    </recommendedName>
</protein>
<evidence type="ECO:0000259" key="2">
    <source>
        <dbReference type="Pfam" id="PF22809"/>
    </source>
</evidence>
<dbReference type="InterPro" id="IPR049503">
    <property type="entry name" value="AbiJ_NTD4"/>
</dbReference>
<dbReference type="KEGG" id="acp:A2cp1_1129"/>
<dbReference type="RefSeq" id="WP_012632466.1">
    <property type="nucleotide sequence ID" value="NC_011891.1"/>
</dbReference>
<dbReference type="HOGENOM" id="CLU_060950_0_0_7"/>
<dbReference type="InterPro" id="IPR054280">
    <property type="entry name" value="DUF7014"/>
</dbReference>
<reference evidence="3" key="1">
    <citation type="submission" date="2009-01" db="EMBL/GenBank/DDBJ databases">
        <title>Complete sequence of Anaeromyxobacter dehalogenans 2CP-1.</title>
        <authorList>
            <consortium name="US DOE Joint Genome Institute"/>
            <person name="Lucas S."/>
            <person name="Copeland A."/>
            <person name="Lapidus A."/>
            <person name="Glavina del Rio T."/>
            <person name="Dalin E."/>
            <person name="Tice H."/>
            <person name="Bruce D."/>
            <person name="Goodwin L."/>
            <person name="Pitluck S."/>
            <person name="Saunders E."/>
            <person name="Brettin T."/>
            <person name="Detter J.C."/>
            <person name="Han C."/>
            <person name="Larimer F."/>
            <person name="Land M."/>
            <person name="Hauser L."/>
            <person name="Kyrpides N."/>
            <person name="Ovchinnikova G."/>
            <person name="Beliaev A.S."/>
            <person name="Richardson P."/>
        </authorList>
    </citation>
    <scope>NUCLEOTIDE SEQUENCE</scope>
    <source>
        <strain evidence="3">2CP-1</strain>
    </source>
</reference>
<dbReference type="EMBL" id="CP001359">
    <property type="protein sequence ID" value="ACL64474.1"/>
    <property type="molecule type" value="Genomic_DNA"/>
</dbReference>
<dbReference type="Proteomes" id="UP000007089">
    <property type="component" value="Chromosome"/>
</dbReference>
<name>B8JFN6_ANAD2</name>
<accession>B8JFN6</accession>
<evidence type="ECO:0000313" key="3">
    <source>
        <dbReference type="EMBL" id="ACL64474.1"/>
    </source>
</evidence>
<gene>
    <name evidence="3" type="ordered locus">A2cp1_1129</name>
</gene>
<evidence type="ECO:0000259" key="1">
    <source>
        <dbReference type="Pfam" id="PF18863"/>
    </source>
</evidence>
<evidence type="ECO:0000313" key="4">
    <source>
        <dbReference type="Proteomes" id="UP000007089"/>
    </source>
</evidence>
<dbReference type="Pfam" id="PF18863">
    <property type="entry name" value="AbiJ_NTD4"/>
    <property type="match status" value="1"/>
</dbReference>
<dbReference type="NCBIfam" id="NF046078">
    <property type="entry name" value="STM4504_CBY0614"/>
    <property type="match status" value="1"/>
</dbReference>
<evidence type="ECO:0008006" key="5">
    <source>
        <dbReference type="Google" id="ProtNLM"/>
    </source>
</evidence>
<organism evidence="3 4">
    <name type="scientific">Anaeromyxobacter dehalogenans (strain ATCC BAA-258 / DSM 21875 / 2CP-1)</name>
    <dbReference type="NCBI Taxonomy" id="455488"/>
    <lineage>
        <taxon>Bacteria</taxon>
        <taxon>Pseudomonadati</taxon>
        <taxon>Myxococcota</taxon>
        <taxon>Myxococcia</taxon>
        <taxon>Myxococcales</taxon>
        <taxon>Cystobacterineae</taxon>
        <taxon>Anaeromyxobacteraceae</taxon>
        <taxon>Anaeromyxobacter</taxon>
    </lineage>
</organism>
<feature type="domain" description="DUF7014" evidence="2">
    <location>
        <begin position="189"/>
        <end position="317"/>
    </location>
</feature>
<dbReference type="AlphaFoldDB" id="B8JFN6"/>
<sequence length="321" mass="36455">MALLDRISRRRKPPQPLVKHDQIPPAFRLQAQMILQDALGRDEYGRQQRLIEELGRMLYREIPTPSFELQRVGSWIRGNITAPDVLYQYVAVGNTDECLDAIELGFRAINGEMRERWNKSQHDRKSYLHWHGAKLTPDEATEELNVRFADHGLGYRFSVEAHQLIRSDSQYMQQEVVELAWRLLHELGFDGPAEEFAHAHRCFRRGGAKDLEDAITNAAKAVESTAKAICAQRRWKHDRGATLKPLLKLLFDKGLVPTRLDSFFAGLRTALESGLPPIRNSQGGHGQGAKPREIDDHVVELALNLGASSIVFLCQAHRAMK</sequence>
<keyword evidence="4" id="KW-1185">Reference proteome</keyword>
<feature type="domain" description="HEPN AbiJ-N-terminal" evidence="1">
    <location>
        <begin position="8"/>
        <end position="178"/>
    </location>
</feature>
<dbReference type="Pfam" id="PF22809">
    <property type="entry name" value="DUF7014"/>
    <property type="match status" value="1"/>
</dbReference>
<proteinExistence type="predicted"/>